<dbReference type="PANTHER" id="PTHR21666:SF270">
    <property type="entry name" value="MUREIN HYDROLASE ACTIVATOR ENVC"/>
    <property type="match status" value="1"/>
</dbReference>
<dbReference type="SUPFAM" id="SSF51261">
    <property type="entry name" value="Duplicated hybrid motif"/>
    <property type="match status" value="1"/>
</dbReference>
<evidence type="ECO:0000259" key="1">
    <source>
        <dbReference type="Pfam" id="PF01551"/>
    </source>
</evidence>
<sequence>MIKFVFIVFFTSFLSVFSQEEQVNYAGVAADFRSLYNGGNYEGIFELFDVNMKKALPRQKTVRFFTENVNGIMGGIKEMQFYGLKQGAHIYRTIFDKAVADVLISLDTKNNINGLYISPPKSLDMPILERNSTEMILPFNEEWFVFWGGTTVEQNYHVTEVSQQYAFDLLMVQDGASYSGDAKRNESYFVFGKEIIAPCDAKVVKVINGVYDNIPGELNPRQLTGNTVVMETLNNEYVLLAHLKDGSIVVREGQFVKQGELLGLCGNSGNSTEPHLHLSLQNTPDMERSTGAKLYFESIVVNGEDKEDYLPIKEDFIKNSDKITQQIINE</sequence>
<name>A0A1G9WT45_9FLAO</name>
<gene>
    <name evidence="3" type="ORF">SAMN04488514_11640</name>
</gene>
<feature type="domain" description="DUF3887" evidence="2">
    <location>
        <begin position="29"/>
        <end position="115"/>
    </location>
</feature>
<dbReference type="AlphaFoldDB" id="A0A1G9WT45"/>
<dbReference type="STRING" id="192904.SAMN04488514_11640"/>
<dbReference type="CDD" id="cd12797">
    <property type="entry name" value="M23_peptidase"/>
    <property type="match status" value="1"/>
</dbReference>
<dbReference type="Pfam" id="PF13026">
    <property type="entry name" value="DUF3887"/>
    <property type="match status" value="1"/>
</dbReference>
<feature type="domain" description="M23ase beta-sheet core" evidence="1">
    <location>
        <begin position="192"/>
        <end position="282"/>
    </location>
</feature>
<dbReference type="InterPro" id="IPR050570">
    <property type="entry name" value="Cell_wall_metabolism_enzyme"/>
</dbReference>
<proteinExistence type="predicted"/>
<dbReference type="PANTHER" id="PTHR21666">
    <property type="entry name" value="PEPTIDASE-RELATED"/>
    <property type="match status" value="1"/>
</dbReference>
<dbReference type="EMBL" id="FNGV01000016">
    <property type="protein sequence ID" value="SDM87306.1"/>
    <property type="molecule type" value="Genomic_DNA"/>
</dbReference>
<protein>
    <recommendedName>
        <fullName evidence="5">Peptidase family M23</fullName>
    </recommendedName>
</protein>
<dbReference type="GO" id="GO:0004222">
    <property type="term" value="F:metalloendopeptidase activity"/>
    <property type="evidence" value="ECO:0007669"/>
    <property type="project" value="TreeGrafter"/>
</dbReference>
<evidence type="ECO:0000313" key="3">
    <source>
        <dbReference type="EMBL" id="SDM87306.1"/>
    </source>
</evidence>
<accession>A0A1G9WT45</accession>
<dbReference type="RefSeq" id="WP_089894733.1">
    <property type="nucleotide sequence ID" value="NZ_FNGV01000016.1"/>
</dbReference>
<evidence type="ECO:0000313" key="4">
    <source>
        <dbReference type="Proteomes" id="UP000199440"/>
    </source>
</evidence>
<dbReference type="OrthoDB" id="9809488at2"/>
<dbReference type="InterPro" id="IPR016047">
    <property type="entry name" value="M23ase_b-sheet_dom"/>
</dbReference>
<dbReference type="InterPro" id="IPR024981">
    <property type="entry name" value="DUF3887"/>
</dbReference>
<reference evidence="3 4" key="1">
    <citation type="submission" date="2016-10" db="EMBL/GenBank/DDBJ databases">
        <authorList>
            <person name="de Groot N.N."/>
        </authorList>
    </citation>
    <scope>NUCLEOTIDE SEQUENCE [LARGE SCALE GENOMIC DNA]</scope>
    <source>
        <strain evidence="3 4">DSM 19886</strain>
    </source>
</reference>
<evidence type="ECO:0008006" key="5">
    <source>
        <dbReference type="Google" id="ProtNLM"/>
    </source>
</evidence>
<organism evidence="3 4">
    <name type="scientific">Kriegella aquimaris</name>
    <dbReference type="NCBI Taxonomy" id="192904"/>
    <lineage>
        <taxon>Bacteria</taxon>
        <taxon>Pseudomonadati</taxon>
        <taxon>Bacteroidota</taxon>
        <taxon>Flavobacteriia</taxon>
        <taxon>Flavobacteriales</taxon>
        <taxon>Flavobacteriaceae</taxon>
        <taxon>Kriegella</taxon>
    </lineage>
</organism>
<dbReference type="InterPro" id="IPR011055">
    <property type="entry name" value="Dup_hybrid_motif"/>
</dbReference>
<dbReference type="Gene3D" id="2.70.70.10">
    <property type="entry name" value="Glucose Permease (Domain IIA)"/>
    <property type="match status" value="1"/>
</dbReference>
<evidence type="ECO:0000259" key="2">
    <source>
        <dbReference type="Pfam" id="PF13026"/>
    </source>
</evidence>
<keyword evidence="4" id="KW-1185">Reference proteome</keyword>
<dbReference type="Proteomes" id="UP000199440">
    <property type="component" value="Unassembled WGS sequence"/>
</dbReference>
<dbReference type="Pfam" id="PF01551">
    <property type="entry name" value="Peptidase_M23"/>
    <property type="match status" value="1"/>
</dbReference>